<gene>
    <name evidence="2" type="ORF">A2730_01980</name>
</gene>
<dbReference type="InterPro" id="IPR003615">
    <property type="entry name" value="HNH_nuc"/>
</dbReference>
<accession>A0A1G2HR49</accession>
<protein>
    <recommendedName>
        <fullName evidence="1">HNH domain-containing protein</fullName>
    </recommendedName>
</protein>
<dbReference type="AlphaFoldDB" id="A0A1G2HR49"/>
<dbReference type="GO" id="GO:0003676">
    <property type="term" value="F:nucleic acid binding"/>
    <property type="evidence" value="ECO:0007669"/>
    <property type="project" value="InterPro"/>
</dbReference>
<dbReference type="PANTHER" id="PTHR33427:SF2">
    <property type="entry name" value="TRICHOHYALIN"/>
    <property type="match status" value="1"/>
</dbReference>
<dbReference type="STRING" id="1802202.A2730_01980"/>
<dbReference type="GO" id="GO:0008270">
    <property type="term" value="F:zinc ion binding"/>
    <property type="evidence" value="ECO:0007669"/>
    <property type="project" value="InterPro"/>
</dbReference>
<dbReference type="Pfam" id="PF01844">
    <property type="entry name" value="HNH"/>
    <property type="match status" value="1"/>
</dbReference>
<dbReference type="PANTHER" id="PTHR33427">
    <property type="entry name" value="HNH ENDONUCLEASE"/>
    <property type="match status" value="1"/>
</dbReference>
<proteinExistence type="predicted"/>
<dbReference type="CDD" id="cd00085">
    <property type="entry name" value="HNHc"/>
    <property type="match status" value="1"/>
</dbReference>
<dbReference type="GO" id="GO:0004519">
    <property type="term" value="F:endonuclease activity"/>
    <property type="evidence" value="ECO:0007669"/>
    <property type="project" value="InterPro"/>
</dbReference>
<dbReference type="EMBL" id="MHOO01000003">
    <property type="protein sequence ID" value="OGZ64711.1"/>
    <property type="molecule type" value="Genomic_DNA"/>
</dbReference>
<dbReference type="Gene3D" id="1.10.30.50">
    <property type="match status" value="1"/>
</dbReference>
<name>A0A1G2HR49_9BACT</name>
<dbReference type="InterPro" id="IPR002711">
    <property type="entry name" value="HNH"/>
</dbReference>
<dbReference type="Proteomes" id="UP000176855">
    <property type="component" value="Unassembled WGS sequence"/>
</dbReference>
<evidence type="ECO:0000259" key="1">
    <source>
        <dbReference type="Pfam" id="PF01844"/>
    </source>
</evidence>
<sequence>MSISDQLVRLVWTKAIIVPGRDSSKMRKDACGAWIHWEQYGNRNSQFGWEVDHIIATTRGGSDLIFNLRPLHWQNNARKSDGRSLVCPVTASA</sequence>
<reference evidence="2 3" key="1">
    <citation type="journal article" date="2016" name="Nat. Commun.">
        <title>Thousands of microbial genomes shed light on interconnected biogeochemical processes in an aquifer system.</title>
        <authorList>
            <person name="Anantharaman K."/>
            <person name="Brown C.T."/>
            <person name="Hug L.A."/>
            <person name="Sharon I."/>
            <person name="Castelle C.J."/>
            <person name="Probst A.J."/>
            <person name="Thomas B.C."/>
            <person name="Singh A."/>
            <person name="Wilkins M.J."/>
            <person name="Karaoz U."/>
            <person name="Brodie E.L."/>
            <person name="Williams K.H."/>
            <person name="Hubbard S.S."/>
            <person name="Banfield J.F."/>
        </authorList>
    </citation>
    <scope>NUCLEOTIDE SEQUENCE [LARGE SCALE GENOMIC DNA]</scope>
</reference>
<comment type="caution">
    <text evidence="2">The sequence shown here is derived from an EMBL/GenBank/DDBJ whole genome shotgun (WGS) entry which is preliminary data.</text>
</comment>
<evidence type="ECO:0000313" key="2">
    <source>
        <dbReference type="EMBL" id="OGZ64711.1"/>
    </source>
</evidence>
<feature type="domain" description="HNH" evidence="1">
    <location>
        <begin position="49"/>
        <end position="81"/>
    </location>
</feature>
<organism evidence="2 3">
    <name type="scientific">Candidatus Staskawiczbacteria bacterium RIFCSPHIGHO2_01_FULL_39_25</name>
    <dbReference type="NCBI Taxonomy" id="1802202"/>
    <lineage>
        <taxon>Bacteria</taxon>
        <taxon>Candidatus Staskawicziibacteriota</taxon>
    </lineage>
</organism>
<evidence type="ECO:0000313" key="3">
    <source>
        <dbReference type="Proteomes" id="UP000176855"/>
    </source>
</evidence>